<dbReference type="EMBL" id="JTDB02000002">
    <property type="protein sequence ID" value="NLP61034.1"/>
    <property type="molecule type" value="Genomic_DNA"/>
</dbReference>
<feature type="transmembrane region" description="Helical" evidence="6">
    <location>
        <begin position="384"/>
        <end position="405"/>
    </location>
</feature>
<gene>
    <name evidence="8" type="ORF">NH14_007665</name>
</gene>
<dbReference type="InterPro" id="IPR004680">
    <property type="entry name" value="Cit_transptr-like_dom"/>
</dbReference>
<keyword evidence="3 6" id="KW-0812">Transmembrane</keyword>
<evidence type="ECO:0000256" key="6">
    <source>
        <dbReference type="SAM" id="Phobius"/>
    </source>
</evidence>
<keyword evidence="5 6" id="KW-0472">Membrane</keyword>
<dbReference type="PANTHER" id="PTHR43568">
    <property type="entry name" value="P PROTEIN"/>
    <property type="match status" value="1"/>
</dbReference>
<dbReference type="GO" id="GO:0016020">
    <property type="term" value="C:membrane"/>
    <property type="evidence" value="ECO:0007669"/>
    <property type="project" value="UniProtKB-SubCell"/>
</dbReference>
<dbReference type="GO" id="GO:0055085">
    <property type="term" value="P:transmembrane transport"/>
    <property type="evidence" value="ECO:0007669"/>
    <property type="project" value="InterPro"/>
</dbReference>
<keyword evidence="9" id="KW-1185">Reference proteome</keyword>
<protein>
    <submittedName>
        <fullName evidence="8">Citrate transporter</fullName>
    </submittedName>
</protein>
<comment type="subcellular location">
    <subcellularLocation>
        <location evidence="1">Membrane</location>
        <topology evidence="1">Multi-pass membrane protein</topology>
    </subcellularLocation>
</comment>
<comment type="caution">
    <text evidence="8">The sequence shown here is derived from an EMBL/GenBank/DDBJ whole genome shotgun (WGS) entry which is preliminary data.</text>
</comment>
<accession>A0A8T6Z9V1</accession>
<evidence type="ECO:0000256" key="3">
    <source>
        <dbReference type="ARBA" id="ARBA00022692"/>
    </source>
</evidence>
<feature type="transmembrane region" description="Helical" evidence="6">
    <location>
        <begin position="238"/>
        <end position="254"/>
    </location>
</feature>
<feature type="domain" description="Citrate transporter-like" evidence="7">
    <location>
        <begin position="47"/>
        <end position="341"/>
    </location>
</feature>
<evidence type="ECO:0000256" key="1">
    <source>
        <dbReference type="ARBA" id="ARBA00004141"/>
    </source>
</evidence>
<evidence type="ECO:0000256" key="4">
    <source>
        <dbReference type="ARBA" id="ARBA00022989"/>
    </source>
</evidence>
<feature type="transmembrane region" description="Helical" evidence="6">
    <location>
        <begin position="261"/>
        <end position="277"/>
    </location>
</feature>
<reference evidence="8" key="2">
    <citation type="submission" date="2020-04" db="EMBL/GenBank/DDBJ databases">
        <authorList>
            <person name="Alexandrino P."/>
            <person name="Mendonca T."/>
            <person name="Guaman L."/>
            <person name="Cherix J."/>
            <person name="Lozano-Sakalauskas G."/>
            <person name="Fujita A."/>
            <person name="Filho E.R."/>
            <person name="Long P."/>
            <person name="Padilla G."/>
            <person name="Taciro M.K."/>
            <person name="Gomez J.G."/>
            <person name="Silva L.F."/>
            <person name="Torres M."/>
        </authorList>
    </citation>
    <scope>NUCLEOTIDE SEQUENCE</scope>
    <source>
        <strain evidence="8">LMG 19450</strain>
    </source>
</reference>
<evidence type="ECO:0000313" key="9">
    <source>
        <dbReference type="Proteomes" id="UP000030460"/>
    </source>
</evidence>
<keyword evidence="4 6" id="KW-1133">Transmembrane helix</keyword>
<proteinExistence type="predicted"/>
<organism evidence="8 9">
    <name type="scientific">Paraburkholderia sacchari</name>
    <dbReference type="NCBI Taxonomy" id="159450"/>
    <lineage>
        <taxon>Bacteria</taxon>
        <taxon>Pseudomonadati</taxon>
        <taxon>Pseudomonadota</taxon>
        <taxon>Betaproteobacteria</taxon>
        <taxon>Burkholderiales</taxon>
        <taxon>Burkholderiaceae</taxon>
        <taxon>Paraburkholderia</taxon>
    </lineage>
</organism>
<name>A0A8T6Z9V1_9BURK</name>
<feature type="transmembrane region" description="Helical" evidence="6">
    <location>
        <begin position="82"/>
        <end position="106"/>
    </location>
</feature>
<dbReference type="Pfam" id="PF03600">
    <property type="entry name" value="CitMHS"/>
    <property type="match status" value="1"/>
</dbReference>
<keyword evidence="2" id="KW-0813">Transport</keyword>
<feature type="transmembrane region" description="Helical" evidence="6">
    <location>
        <begin position="283"/>
        <end position="306"/>
    </location>
</feature>
<feature type="transmembrane region" description="Helical" evidence="6">
    <location>
        <begin position="42"/>
        <end position="62"/>
    </location>
</feature>
<dbReference type="InterPro" id="IPR051475">
    <property type="entry name" value="Diverse_Ion_Transporter"/>
</dbReference>
<feature type="transmembrane region" description="Helical" evidence="6">
    <location>
        <begin position="349"/>
        <end position="372"/>
    </location>
</feature>
<dbReference type="AlphaFoldDB" id="A0A8T6Z9V1"/>
<evidence type="ECO:0000313" key="8">
    <source>
        <dbReference type="EMBL" id="NLP61034.1"/>
    </source>
</evidence>
<dbReference type="OrthoDB" id="3177666at2"/>
<evidence type="ECO:0000256" key="5">
    <source>
        <dbReference type="ARBA" id="ARBA00023136"/>
    </source>
</evidence>
<sequence length="406" mass="43780">MHSTAFCFACVARLLFDPTSVVDPVNKFDVATRGRLSPLRRLGAFALAEPVLSILVAAFVALQICAPRTWSTLPALVDWQTVMTLAGLLILTKALEYSGFLTWVAHRLVHRIRSERTLAFLLVAFAALLSTVVTNDVALFVVVPLVLSLHRLTPLPLKRLVIVIALSVNAGSVLTPLGNPQNLFLWQLSGASFGRFVASLAPLCALLMALLFVLAALLFKPKPLDLTIDVERHPVDRALAGVAAILFVAFVLLADTHRAGIALAGVAIGFLIWRAQIVLKIDWLLLLIFVLMFIVLRSAAALPWIHHALENLGLQMPLRAYAAGAILSQGISNVPAAIVLAGFTHDWRALAFGVSVGGFGFAIGSLANLIAVRLSGEQGVWLPFHLISIPFWAIAVFGGGLVLYFF</sequence>
<dbReference type="Proteomes" id="UP000030460">
    <property type="component" value="Unassembled WGS sequence"/>
</dbReference>
<feature type="transmembrane region" description="Helical" evidence="6">
    <location>
        <begin position="118"/>
        <end position="147"/>
    </location>
</feature>
<dbReference type="PANTHER" id="PTHR43568:SF1">
    <property type="entry name" value="P PROTEIN"/>
    <property type="match status" value="1"/>
</dbReference>
<feature type="transmembrane region" description="Helical" evidence="6">
    <location>
        <begin position="197"/>
        <end position="218"/>
    </location>
</feature>
<reference evidence="8" key="1">
    <citation type="journal article" date="2015" name="Genome Announc.">
        <title>Draft Genome Sequence of the Polyhydroxyalkanoate-Producing Bacterium Burkholderia sacchari LMG 19450 Isolated from Brazilian Sugarcane Plantation Soil.</title>
        <authorList>
            <person name="Alexandrino P.M."/>
            <person name="Mendonca T.T."/>
            <person name="Guaman Bautista L.P."/>
            <person name="Cherix J."/>
            <person name="Lozano-Sakalauskas G.C."/>
            <person name="Fujita A."/>
            <person name="Ramos Filho E."/>
            <person name="Long P."/>
            <person name="Padilla G."/>
            <person name="Taciro M.K."/>
            <person name="Gomez J.G."/>
            <person name="Silva L.F."/>
        </authorList>
    </citation>
    <scope>NUCLEOTIDE SEQUENCE</scope>
    <source>
        <strain evidence="8">LMG 19450</strain>
    </source>
</reference>
<evidence type="ECO:0000256" key="2">
    <source>
        <dbReference type="ARBA" id="ARBA00022448"/>
    </source>
</evidence>
<evidence type="ECO:0000259" key="7">
    <source>
        <dbReference type="Pfam" id="PF03600"/>
    </source>
</evidence>
<feature type="transmembrane region" description="Helical" evidence="6">
    <location>
        <begin position="318"/>
        <end position="343"/>
    </location>
</feature>